<reference evidence="4 5" key="1">
    <citation type="submission" date="2023-04" db="EMBL/GenBank/DDBJ databases">
        <title>A long-awaited taxogenomic arrangement of the family Halomonadaceae.</title>
        <authorList>
            <person name="De La Haba R."/>
            <person name="Chuvochina M."/>
            <person name="Wittouck S."/>
            <person name="Arahal D.R."/>
            <person name="Sanchez-Porro C."/>
            <person name="Hugenholtz P."/>
            <person name="Ventosa A."/>
        </authorList>
    </citation>
    <scope>NUCLEOTIDE SEQUENCE [LARGE SCALE GENOMIC DNA]</scope>
    <source>
        <strain evidence="4 5">DSM 23530</strain>
    </source>
</reference>
<dbReference type="SMART" id="SM00267">
    <property type="entry name" value="GGDEF"/>
    <property type="match status" value="1"/>
</dbReference>
<dbReference type="NCBIfam" id="TIGR00254">
    <property type="entry name" value="GGDEF"/>
    <property type="match status" value="1"/>
</dbReference>
<dbReference type="CDD" id="cd00130">
    <property type="entry name" value="PAS"/>
    <property type="match status" value="5"/>
</dbReference>
<evidence type="ECO:0000259" key="1">
    <source>
        <dbReference type="PROSITE" id="PS50112"/>
    </source>
</evidence>
<evidence type="ECO:0000313" key="5">
    <source>
        <dbReference type="Proteomes" id="UP001264519"/>
    </source>
</evidence>
<dbReference type="InterPro" id="IPR013656">
    <property type="entry name" value="PAS_4"/>
</dbReference>
<dbReference type="EMBL" id="JARWAK010000003">
    <property type="protein sequence ID" value="MDR5866077.1"/>
    <property type="molecule type" value="Genomic_DNA"/>
</dbReference>
<sequence length="810" mass="91000">MSDPTAAPPPDVFPQLVEQMGFALWSVDARDFRLEYLSPSAEALYGRPVGDFYADPGLWLAVVHPEDQGAVARSHDTLLLLGQAERRYRILHADGRVVWLQDSARVVRDPSGRPRRLAGIVKDVTAEEEERRRRGDELALYRRVVRGSSDAIFRLGRGRDGVFRFLDINPAYQAATGLSLADILQRAPHEVFAADQADAMVRHCEACAASGQARQYEERLAHAAGWYDWQVLLVPIRGRGGRVEELVGAGRDISVLRDAERRLRASRDHLDRLLLTSPVVIFTSEATETLTPTYISPGLHRLLGYRRDELIGSDHWRRRLVHPDDREVADRRVKRMLARGGSVQLRYRVRHQAGHYRWVQSEMRLLHDDEGRPHQVVGALLDIHEAHEVTRRQEKLSEQLPGFVYQYQLDPGGHGWFPYASRRSQEIYGASPAALREGDAPAFAAIHPEDRERVAASIQASAETLSHWHCEYRVRHPDGHELWVSGLASPERLADGAILWHGFIADITARKEVQLELEASERRYRRITENISDLLCLHAPTPEAHYRFVSPSVTRLLGYDQATLVGRSPYDFFHPEDAARIREQSHEQALEGEPEAGIEYRFRHRDGHYVWLHTSTMPVASHDGTVIALQTLSRDITERRRAQAELERLSATDGLTGAPNRRHFLERLAAELQRQARGGRAMALVMFDIDHFKRVNDRWGHAAGDAVLKTLVATGLSLLRGQDLLGRLGGEEFAVLLPETDADGAARFAERLRSATEALCIEHGGASIRVTISLGLTVASGTDSPESALERADSALYLAKRGGRNQCRRG</sequence>
<dbReference type="SMART" id="SM00086">
    <property type="entry name" value="PAC"/>
    <property type="match status" value="5"/>
</dbReference>
<dbReference type="Pfam" id="PF00990">
    <property type="entry name" value="GGDEF"/>
    <property type="match status" value="1"/>
</dbReference>
<dbReference type="PROSITE" id="PS50113">
    <property type="entry name" value="PAC"/>
    <property type="match status" value="5"/>
</dbReference>
<dbReference type="PROSITE" id="PS50112">
    <property type="entry name" value="PAS"/>
    <property type="match status" value="2"/>
</dbReference>
<dbReference type="Proteomes" id="UP001264519">
    <property type="component" value="Unassembled WGS sequence"/>
</dbReference>
<feature type="domain" description="PAS" evidence="1">
    <location>
        <begin position="520"/>
        <end position="593"/>
    </location>
</feature>
<dbReference type="InterPro" id="IPR043128">
    <property type="entry name" value="Rev_trsase/Diguanyl_cyclase"/>
</dbReference>
<dbReference type="Pfam" id="PF08448">
    <property type="entry name" value="PAS_4"/>
    <property type="match status" value="1"/>
</dbReference>
<dbReference type="PROSITE" id="PS50887">
    <property type="entry name" value="GGDEF"/>
    <property type="match status" value="1"/>
</dbReference>
<dbReference type="Gene3D" id="3.30.450.20">
    <property type="entry name" value="PAS domain"/>
    <property type="match status" value="5"/>
</dbReference>
<dbReference type="InterPro" id="IPR000160">
    <property type="entry name" value="GGDEF_dom"/>
</dbReference>
<gene>
    <name evidence="4" type="ORF">QC818_04635</name>
</gene>
<feature type="domain" description="PAC" evidence="2">
    <location>
        <begin position="84"/>
        <end position="136"/>
    </location>
</feature>
<dbReference type="NCBIfam" id="TIGR00229">
    <property type="entry name" value="sensory_box"/>
    <property type="match status" value="5"/>
</dbReference>
<proteinExistence type="predicted"/>
<dbReference type="InterPro" id="IPR035965">
    <property type="entry name" value="PAS-like_dom_sf"/>
</dbReference>
<dbReference type="SUPFAM" id="SSF55073">
    <property type="entry name" value="Nucleotide cyclase"/>
    <property type="match status" value="1"/>
</dbReference>
<feature type="domain" description="GGDEF" evidence="3">
    <location>
        <begin position="680"/>
        <end position="810"/>
    </location>
</feature>
<dbReference type="Pfam" id="PF08447">
    <property type="entry name" value="PAS_3"/>
    <property type="match status" value="4"/>
</dbReference>
<feature type="domain" description="PAC" evidence="2">
    <location>
        <begin position="468"/>
        <end position="519"/>
    </location>
</feature>
<dbReference type="PANTHER" id="PTHR44757">
    <property type="entry name" value="DIGUANYLATE CYCLASE DGCP"/>
    <property type="match status" value="1"/>
</dbReference>
<evidence type="ECO:0000313" key="4">
    <source>
        <dbReference type="EMBL" id="MDR5866077.1"/>
    </source>
</evidence>
<dbReference type="Gene3D" id="3.30.70.270">
    <property type="match status" value="1"/>
</dbReference>
<feature type="domain" description="PAS" evidence="1">
    <location>
        <begin position="266"/>
        <end position="340"/>
    </location>
</feature>
<dbReference type="SUPFAM" id="SSF55785">
    <property type="entry name" value="PYP-like sensor domain (PAS domain)"/>
    <property type="match status" value="5"/>
</dbReference>
<feature type="domain" description="PAC" evidence="2">
    <location>
        <begin position="343"/>
        <end position="395"/>
    </location>
</feature>
<feature type="domain" description="PAC" evidence="2">
    <location>
        <begin position="596"/>
        <end position="648"/>
    </location>
</feature>
<name>A0ABU1FZH3_9GAMM</name>
<dbReference type="SMART" id="SM00091">
    <property type="entry name" value="PAS"/>
    <property type="match status" value="5"/>
</dbReference>
<dbReference type="CDD" id="cd01949">
    <property type="entry name" value="GGDEF"/>
    <property type="match status" value="1"/>
</dbReference>
<evidence type="ECO:0000259" key="2">
    <source>
        <dbReference type="PROSITE" id="PS50113"/>
    </source>
</evidence>
<dbReference type="InterPro" id="IPR001610">
    <property type="entry name" value="PAC"/>
</dbReference>
<dbReference type="PANTHER" id="PTHR44757:SF2">
    <property type="entry name" value="BIOFILM ARCHITECTURE MAINTENANCE PROTEIN MBAA"/>
    <property type="match status" value="1"/>
</dbReference>
<keyword evidence="5" id="KW-1185">Reference proteome</keyword>
<organism evidence="4 5">
    <name type="scientific">Halomonas koreensis</name>
    <dbReference type="NCBI Taxonomy" id="245385"/>
    <lineage>
        <taxon>Bacteria</taxon>
        <taxon>Pseudomonadati</taxon>
        <taxon>Pseudomonadota</taxon>
        <taxon>Gammaproteobacteria</taxon>
        <taxon>Oceanospirillales</taxon>
        <taxon>Halomonadaceae</taxon>
        <taxon>Halomonas</taxon>
    </lineage>
</organism>
<dbReference type="InterPro" id="IPR052155">
    <property type="entry name" value="Biofilm_reg_signaling"/>
</dbReference>
<protein>
    <submittedName>
        <fullName evidence="4">PAS domain-containing protein</fullName>
    </submittedName>
</protein>
<dbReference type="InterPro" id="IPR029787">
    <property type="entry name" value="Nucleotide_cyclase"/>
</dbReference>
<accession>A0ABU1FZH3</accession>
<evidence type="ECO:0000259" key="3">
    <source>
        <dbReference type="PROSITE" id="PS50887"/>
    </source>
</evidence>
<feature type="domain" description="PAC" evidence="2">
    <location>
        <begin position="214"/>
        <end position="265"/>
    </location>
</feature>
<comment type="caution">
    <text evidence="4">The sequence shown here is derived from an EMBL/GenBank/DDBJ whole genome shotgun (WGS) entry which is preliminary data.</text>
</comment>
<dbReference type="RefSeq" id="WP_309651683.1">
    <property type="nucleotide sequence ID" value="NZ_JARWAK010000003.1"/>
</dbReference>
<dbReference type="InterPro" id="IPR013655">
    <property type="entry name" value="PAS_fold_3"/>
</dbReference>
<dbReference type="InterPro" id="IPR000014">
    <property type="entry name" value="PAS"/>
</dbReference>
<dbReference type="InterPro" id="IPR000700">
    <property type="entry name" value="PAS-assoc_C"/>
</dbReference>